<sequence>MTDLSHKDNNQVLMKEAPQLKECPKFKGEGEYDHMSLIKTIYMLEEEYAIPGESITARLHSSFEKSAKRWYYGIRQNNGKDTWSFWKNEIITKWENDAWRYKIEKAFENSFFYPHKNKSLTWFLKKVEILNALYPETSQKMVHKKTLKRCGGEIEHALRTKINGIVETDDPNDKEEESDSQNDTEESETSERDEINTINAQINNIDLIYEVLDVNSNLPQVGTSHTILKSIQDSKLYETKPAKGIGSTAGKSRISIVIVENQEAKVNLETGAYCL</sequence>
<gene>
    <name evidence="2" type="ORF">O181_124266</name>
</gene>
<evidence type="ECO:0000313" key="2">
    <source>
        <dbReference type="EMBL" id="MBW0584551.1"/>
    </source>
</evidence>
<proteinExistence type="predicted"/>
<feature type="region of interest" description="Disordered" evidence="1">
    <location>
        <begin position="161"/>
        <end position="193"/>
    </location>
</feature>
<name>A0A9Q3KQ38_9BASI</name>
<protein>
    <submittedName>
        <fullName evidence="2">Uncharacterized protein</fullName>
    </submittedName>
</protein>
<dbReference type="AlphaFoldDB" id="A0A9Q3KQ38"/>
<evidence type="ECO:0000256" key="1">
    <source>
        <dbReference type="SAM" id="MobiDB-lite"/>
    </source>
</evidence>
<dbReference type="Proteomes" id="UP000765509">
    <property type="component" value="Unassembled WGS sequence"/>
</dbReference>
<evidence type="ECO:0000313" key="3">
    <source>
        <dbReference type="Proteomes" id="UP000765509"/>
    </source>
</evidence>
<comment type="caution">
    <text evidence="2">The sequence shown here is derived from an EMBL/GenBank/DDBJ whole genome shotgun (WGS) entry which is preliminary data.</text>
</comment>
<dbReference type="EMBL" id="AVOT02118289">
    <property type="protein sequence ID" value="MBW0584551.1"/>
    <property type="molecule type" value="Genomic_DNA"/>
</dbReference>
<organism evidence="2 3">
    <name type="scientific">Austropuccinia psidii MF-1</name>
    <dbReference type="NCBI Taxonomy" id="1389203"/>
    <lineage>
        <taxon>Eukaryota</taxon>
        <taxon>Fungi</taxon>
        <taxon>Dikarya</taxon>
        <taxon>Basidiomycota</taxon>
        <taxon>Pucciniomycotina</taxon>
        <taxon>Pucciniomycetes</taxon>
        <taxon>Pucciniales</taxon>
        <taxon>Sphaerophragmiaceae</taxon>
        <taxon>Austropuccinia</taxon>
    </lineage>
</organism>
<accession>A0A9Q3KQ38</accession>
<keyword evidence="3" id="KW-1185">Reference proteome</keyword>
<reference evidence="2" key="1">
    <citation type="submission" date="2021-03" db="EMBL/GenBank/DDBJ databases">
        <title>Draft genome sequence of rust myrtle Austropuccinia psidii MF-1, a brazilian biotype.</title>
        <authorList>
            <person name="Quecine M.C."/>
            <person name="Pachon D.M.R."/>
            <person name="Bonatelli M.L."/>
            <person name="Correr F.H."/>
            <person name="Franceschini L.M."/>
            <person name="Leite T.F."/>
            <person name="Margarido G.R.A."/>
            <person name="Almeida C.A."/>
            <person name="Ferrarezi J.A."/>
            <person name="Labate C.A."/>
        </authorList>
    </citation>
    <scope>NUCLEOTIDE SEQUENCE</scope>
    <source>
        <strain evidence="2">MF-1</strain>
    </source>
</reference>
<feature type="compositionally biased region" description="Acidic residues" evidence="1">
    <location>
        <begin position="167"/>
        <end position="188"/>
    </location>
</feature>